<keyword evidence="7" id="KW-1185">Reference proteome</keyword>
<accession>A0A432VXB6</accession>
<keyword evidence="4" id="KW-0732">Signal</keyword>
<evidence type="ECO:0000313" key="7">
    <source>
        <dbReference type="Proteomes" id="UP000288212"/>
    </source>
</evidence>
<dbReference type="GO" id="GO:0006457">
    <property type="term" value="P:protein folding"/>
    <property type="evidence" value="ECO:0007669"/>
    <property type="project" value="InterPro"/>
</dbReference>
<dbReference type="InterPro" id="IPR002130">
    <property type="entry name" value="Cyclophilin-type_PPIase_dom"/>
</dbReference>
<dbReference type="InterPro" id="IPR044665">
    <property type="entry name" value="E_coli_cyclophilin_A-like"/>
</dbReference>
<organism evidence="6 7">
    <name type="scientific">Aliidiomarina haloalkalitolerans</name>
    <dbReference type="NCBI Taxonomy" id="859059"/>
    <lineage>
        <taxon>Bacteria</taxon>
        <taxon>Pseudomonadati</taxon>
        <taxon>Pseudomonadota</taxon>
        <taxon>Gammaproteobacteria</taxon>
        <taxon>Alteromonadales</taxon>
        <taxon>Idiomarinaceae</taxon>
        <taxon>Aliidiomarina</taxon>
    </lineage>
</organism>
<dbReference type="SUPFAM" id="SSF50891">
    <property type="entry name" value="Cyclophilin-like"/>
    <property type="match status" value="1"/>
</dbReference>
<dbReference type="PROSITE" id="PS50072">
    <property type="entry name" value="CSA_PPIASE_2"/>
    <property type="match status" value="1"/>
</dbReference>
<reference evidence="6 7" key="1">
    <citation type="journal article" date="2011" name="Front. Microbiol.">
        <title>Genomic signatures of strain selection and enhancement in Bacillus atrophaeus var. globigii, a historical biowarfare simulant.</title>
        <authorList>
            <person name="Gibbons H.S."/>
            <person name="Broomall S.M."/>
            <person name="McNew L.A."/>
            <person name="Daligault H."/>
            <person name="Chapman C."/>
            <person name="Bruce D."/>
            <person name="Karavis M."/>
            <person name="Krepps M."/>
            <person name="McGregor P.A."/>
            <person name="Hong C."/>
            <person name="Park K.H."/>
            <person name="Akmal A."/>
            <person name="Feldman A."/>
            <person name="Lin J.S."/>
            <person name="Chang W.E."/>
            <person name="Higgs B.W."/>
            <person name="Demirev P."/>
            <person name="Lindquist J."/>
            <person name="Liem A."/>
            <person name="Fochler E."/>
            <person name="Read T.D."/>
            <person name="Tapia R."/>
            <person name="Johnson S."/>
            <person name="Bishop-Lilly K.A."/>
            <person name="Detter C."/>
            <person name="Han C."/>
            <person name="Sozhamannan S."/>
            <person name="Rosenzweig C.N."/>
            <person name="Skowronski E.W."/>
        </authorList>
    </citation>
    <scope>NUCLEOTIDE SEQUENCE [LARGE SCALE GENOMIC DNA]</scope>
    <source>
        <strain evidence="6 7">AK5</strain>
    </source>
</reference>
<dbReference type="InterPro" id="IPR029000">
    <property type="entry name" value="Cyclophilin-like_dom_sf"/>
</dbReference>
<dbReference type="OrthoDB" id="9807797at2"/>
<comment type="function">
    <text evidence="4">PPIases accelerate the folding of proteins. It catalyzes the cis-trans isomerization of proline imidic peptide bonds in oligopeptides.</text>
</comment>
<dbReference type="EC" id="5.2.1.8" evidence="4"/>
<dbReference type="Pfam" id="PF00160">
    <property type="entry name" value="Pro_isomerase"/>
    <property type="match status" value="1"/>
</dbReference>
<evidence type="ECO:0000259" key="5">
    <source>
        <dbReference type="PROSITE" id="PS50072"/>
    </source>
</evidence>
<name>A0A432VXB6_9GAMM</name>
<gene>
    <name evidence="6" type="ORF">CWE06_00065</name>
</gene>
<evidence type="ECO:0000256" key="4">
    <source>
        <dbReference type="RuleBase" id="RU363019"/>
    </source>
</evidence>
<dbReference type="PANTHER" id="PTHR43246">
    <property type="entry name" value="PEPTIDYL-PROLYL CIS-TRANS ISOMERASE CYP38, CHLOROPLASTIC"/>
    <property type="match status" value="1"/>
</dbReference>
<dbReference type="EMBL" id="PIPI01000001">
    <property type="protein sequence ID" value="RUO21309.1"/>
    <property type="molecule type" value="Genomic_DNA"/>
</dbReference>
<keyword evidence="3 4" id="KW-0413">Isomerase</keyword>
<dbReference type="RefSeq" id="WP_126790285.1">
    <property type="nucleotide sequence ID" value="NZ_PIPI01000001.1"/>
</dbReference>
<keyword evidence="2 4" id="KW-0697">Rotamase</keyword>
<dbReference type="Gene3D" id="2.40.100.10">
    <property type="entry name" value="Cyclophilin-like"/>
    <property type="match status" value="1"/>
</dbReference>
<feature type="chain" id="PRO_5018818680" description="Peptidyl-prolyl cis-trans isomerase" evidence="4">
    <location>
        <begin position="24"/>
        <end position="203"/>
    </location>
</feature>
<evidence type="ECO:0000313" key="6">
    <source>
        <dbReference type="EMBL" id="RUO21309.1"/>
    </source>
</evidence>
<sequence length="203" mass="22842">MKTFFISLVTLCALALSSVGSPAAAVDIQKDNLYPRVKFVTNKGEMIVELDRWRAPVTVDHFLTHVVSGSYDSTLFHRVVDNFVVQGGGYKTDWTPLPEGDTVINESGNGLPNRFGTIAMARQQDPHSARRQFYFNTNDNDSLNPNPRRWGYAVFGRVVENEELLRELMAVATDFNEEVNFPDVPVEPIVLMRVELLPEPQAE</sequence>
<evidence type="ECO:0000256" key="2">
    <source>
        <dbReference type="ARBA" id="ARBA00023110"/>
    </source>
</evidence>
<dbReference type="Proteomes" id="UP000288212">
    <property type="component" value="Unassembled WGS sequence"/>
</dbReference>
<proteinExistence type="inferred from homology"/>
<feature type="signal peptide" evidence="4">
    <location>
        <begin position="1"/>
        <end position="23"/>
    </location>
</feature>
<dbReference type="GO" id="GO:0003755">
    <property type="term" value="F:peptidyl-prolyl cis-trans isomerase activity"/>
    <property type="evidence" value="ECO:0007669"/>
    <property type="project" value="UniProtKB-UniRule"/>
</dbReference>
<comment type="similarity">
    <text evidence="1 4">Belongs to the cyclophilin-type PPIase family.</text>
</comment>
<protein>
    <recommendedName>
        <fullName evidence="4">Peptidyl-prolyl cis-trans isomerase</fullName>
        <shortName evidence="4">PPIase</shortName>
        <ecNumber evidence="4">5.2.1.8</ecNumber>
    </recommendedName>
</protein>
<dbReference type="AlphaFoldDB" id="A0A432VXB6"/>
<evidence type="ECO:0000256" key="1">
    <source>
        <dbReference type="ARBA" id="ARBA00007365"/>
    </source>
</evidence>
<dbReference type="PRINTS" id="PR00153">
    <property type="entry name" value="CSAPPISMRASE"/>
</dbReference>
<dbReference type="PROSITE" id="PS00170">
    <property type="entry name" value="CSA_PPIASE_1"/>
    <property type="match status" value="1"/>
</dbReference>
<feature type="domain" description="PPIase cyclophilin-type" evidence="5">
    <location>
        <begin position="44"/>
        <end position="196"/>
    </location>
</feature>
<dbReference type="InterPro" id="IPR020892">
    <property type="entry name" value="Cyclophilin-type_PPIase_CS"/>
</dbReference>
<evidence type="ECO:0000256" key="3">
    <source>
        <dbReference type="ARBA" id="ARBA00023235"/>
    </source>
</evidence>
<comment type="catalytic activity">
    <reaction evidence="4">
        <text>[protein]-peptidylproline (omega=180) = [protein]-peptidylproline (omega=0)</text>
        <dbReference type="Rhea" id="RHEA:16237"/>
        <dbReference type="Rhea" id="RHEA-COMP:10747"/>
        <dbReference type="Rhea" id="RHEA-COMP:10748"/>
        <dbReference type="ChEBI" id="CHEBI:83833"/>
        <dbReference type="ChEBI" id="CHEBI:83834"/>
        <dbReference type="EC" id="5.2.1.8"/>
    </reaction>
</comment>
<comment type="caution">
    <text evidence="6">The sequence shown here is derived from an EMBL/GenBank/DDBJ whole genome shotgun (WGS) entry which is preliminary data.</text>
</comment>